<feature type="domain" description="Reverse transcriptase RNase H-like" evidence="7">
    <location>
        <begin position="2"/>
        <end position="58"/>
    </location>
</feature>
<evidence type="ECO:0000256" key="6">
    <source>
        <dbReference type="ARBA" id="ARBA00022918"/>
    </source>
</evidence>
<dbReference type="SUPFAM" id="SSF56672">
    <property type="entry name" value="DNA/RNA polymerases"/>
    <property type="match status" value="1"/>
</dbReference>
<dbReference type="GO" id="GO:0003964">
    <property type="term" value="F:RNA-directed DNA polymerase activity"/>
    <property type="evidence" value="ECO:0007669"/>
    <property type="project" value="UniProtKB-KW"/>
</dbReference>
<keyword evidence="6" id="KW-0695">RNA-directed DNA polymerase</keyword>
<dbReference type="AlphaFoldDB" id="A0A371H7S9"/>
<evidence type="ECO:0000256" key="3">
    <source>
        <dbReference type="ARBA" id="ARBA00022722"/>
    </source>
</evidence>
<dbReference type="Proteomes" id="UP000257109">
    <property type="component" value="Unassembled WGS sequence"/>
</dbReference>
<protein>
    <submittedName>
        <fullName evidence="8">Retrovirus-related Pol polyprotein from transposon 17.6</fullName>
    </submittedName>
</protein>
<evidence type="ECO:0000313" key="8">
    <source>
        <dbReference type="EMBL" id="RDX98848.1"/>
    </source>
</evidence>
<keyword evidence="9" id="KW-1185">Reference proteome</keyword>
<dbReference type="GO" id="GO:0016787">
    <property type="term" value="F:hydrolase activity"/>
    <property type="evidence" value="ECO:0007669"/>
    <property type="project" value="UniProtKB-KW"/>
</dbReference>
<sequence>MTIEKELFAIVFSLDKFRTYLLGSRVIVFSDHTKLKYLLKKLDVKPRPIRWLLLLQEFDLESRDKKGAENIVANHLSQLEREADPIPI</sequence>
<reference evidence="8" key="1">
    <citation type="submission" date="2018-05" db="EMBL/GenBank/DDBJ databases">
        <title>Draft genome of Mucuna pruriens seed.</title>
        <authorList>
            <person name="Nnadi N.E."/>
            <person name="Vos R."/>
            <person name="Hasami M.H."/>
            <person name="Devisetty U.K."/>
            <person name="Aguiy J.C."/>
        </authorList>
    </citation>
    <scope>NUCLEOTIDE SEQUENCE [LARGE SCALE GENOMIC DNA]</scope>
    <source>
        <strain evidence="8">JCA_2017</strain>
    </source>
</reference>
<evidence type="ECO:0000313" key="9">
    <source>
        <dbReference type="Proteomes" id="UP000257109"/>
    </source>
</evidence>
<keyword evidence="5" id="KW-0378">Hydrolase</keyword>
<evidence type="ECO:0000256" key="2">
    <source>
        <dbReference type="ARBA" id="ARBA00022695"/>
    </source>
</evidence>
<comment type="caution">
    <text evidence="8">The sequence shown here is derived from an EMBL/GenBank/DDBJ whole genome shotgun (WGS) entry which is preliminary data.</text>
</comment>
<accession>A0A371H7S9</accession>
<evidence type="ECO:0000256" key="5">
    <source>
        <dbReference type="ARBA" id="ARBA00022801"/>
    </source>
</evidence>
<keyword evidence="2" id="KW-0548">Nucleotidyltransferase</keyword>
<keyword evidence="4" id="KW-0255">Endonuclease</keyword>
<dbReference type="InterPro" id="IPR041373">
    <property type="entry name" value="RT_RNaseH"/>
</dbReference>
<dbReference type="InterPro" id="IPR043502">
    <property type="entry name" value="DNA/RNA_pol_sf"/>
</dbReference>
<evidence type="ECO:0000256" key="1">
    <source>
        <dbReference type="ARBA" id="ARBA00022679"/>
    </source>
</evidence>
<dbReference type="EMBL" id="QJKJ01003357">
    <property type="protein sequence ID" value="RDX98848.1"/>
    <property type="molecule type" value="Genomic_DNA"/>
</dbReference>
<keyword evidence="1" id="KW-0808">Transferase</keyword>
<evidence type="ECO:0000259" key="7">
    <source>
        <dbReference type="Pfam" id="PF17917"/>
    </source>
</evidence>
<gene>
    <name evidence="8" type="primary">pol</name>
    <name evidence="8" type="ORF">CR513_18181</name>
</gene>
<proteinExistence type="predicted"/>
<organism evidence="8 9">
    <name type="scientific">Mucuna pruriens</name>
    <name type="common">Velvet bean</name>
    <name type="synonym">Dolichos pruriens</name>
    <dbReference type="NCBI Taxonomy" id="157652"/>
    <lineage>
        <taxon>Eukaryota</taxon>
        <taxon>Viridiplantae</taxon>
        <taxon>Streptophyta</taxon>
        <taxon>Embryophyta</taxon>
        <taxon>Tracheophyta</taxon>
        <taxon>Spermatophyta</taxon>
        <taxon>Magnoliopsida</taxon>
        <taxon>eudicotyledons</taxon>
        <taxon>Gunneridae</taxon>
        <taxon>Pentapetalae</taxon>
        <taxon>rosids</taxon>
        <taxon>fabids</taxon>
        <taxon>Fabales</taxon>
        <taxon>Fabaceae</taxon>
        <taxon>Papilionoideae</taxon>
        <taxon>50 kb inversion clade</taxon>
        <taxon>NPAAA clade</taxon>
        <taxon>indigoferoid/millettioid clade</taxon>
        <taxon>Phaseoleae</taxon>
        <taxon>Mucuna</taxon>
    </lineage>
</organism>
<evidence type="ECO:0000256" key="4">
    <source>
        <dbReference type="ARBA" id="ARBA00022759"/>
    </source>
</evidence>
<feature type="non-terminal residue" evidence="8">
    <location>
        <position position="1"/>
    </location>
</feature>
<dbReference type="OrthoDB" id="10055717at2759"/>
<dbReference type="Pfam" id="PF17917">
    <property type="entry name" value="RT_RNaseH"/>
    <property type="match status" value="1"/>
</dbReference>
<dbReference type="PANTHER" id="PTHR34072:SF57">
    <property type="entry name" value="RNA-DIRECTED DNA POLYMERASE"/>
    <property type="match status" value="1"/>
</dbReference>
<dbReference type="PANTHER" id="PTHR34072">
    <property type="entry name" value="ENZYMATIC POLYPROTEIN-RELATED"/>
    <property type="match status" value="1"/>
</dbReference>
<dbReference type="GO" id="GO:0004519">
    <property type="term" value="F:endonuclease activity"/>
    <property type="evidence" value="ECO:0007669"/>
    <property type="project" value="UniProtKB-KW"/>
</dbReference>
<keyword evidence="3" id="KW-0540">Nuclease</keyword>
<name>A0A371H7S9_MUCPR</name>